<protein>
    <submittedName>
        <fullName evidence="2">Uncharacterized protein</fullName>
    </submittedName>
</protein>
<reference evidence="2 3" key="1">
    <citation type="submission" date="2020-01" db="EMBL/GenBank/DDBJ databases">
        <authorList>
            <person name="Gupta K D."/>
        </authorList>
    </citation>
    <scope>NUCLEOTIDE SEQUENCE [LARGE SCALE GENOMIC DNA]</scope>
</reference>
<comment type="caution">
    <text evidence="2">The sequence shown here is derived from an EMBL/GenBank/DDBJ whole genome shotgun (WGS) entry which is preliminary data.</text>
</comment>
<dbReference type="EMBL" id="CACVBS010000045">
    <property type="protein sequence ID" value="CAA7264603.1"/>
    <property type="molecule type" value="Genomic_DNA"/>
</dbReference>
<evidence type="ECO:0000313" key="2">
    <source>
        <dbReference type="EMBL" id="CAA7264603.1"/>
    </source>
</evidence>
<feature type="region of interest" description="Disordered" evidence="1">
    <location>
        <begin position="45"/>
        <end position="68"/>
    </location>
</feature>
<keyword evidence="3" id="KW-1185">Reference proteome</keyword>
<dbReference type="Proteomes" id="UP000467700">
    <property type="component" value="Unassembled WGS sequence"/>
</dbReference>
<gene>
    <name evidence="2" type="ORF">AAE3_LOCUS6670</name>
</gene>
<name>A0A8S0XJM7_CYCAE</name>
<evidence type="ECO:0000313" key="3">
    <source>
        <dbReference type="Proteomes" id="UP000467700"/>
    </source>
</evidence>
<proteinExistence type="predicted"/>
<dbReference type="OrthoDB" id="3256058at2759"/>
<accession>A0A8S0XJM7</accession>
<dbReference type="AlphaFoldDB" id="A0A8S0XJM7"/>
<sequence length="386" mass="42828">MFGNTSLKKKRNIKKHSAHHDFLDVIGEQSTSLSGSSKCAKVDVTKQEADSNEANDGIQAGPPQAQCAPDKDVLKRVHKPQTQIRALPQLEDFITTLDVALPAKAEVLLLPSDFTADKHQTLGLTLLAKVEYQLWEGEANDTVSSLCSTILHGMVLLDAKKAHSHGVYQNTRSMCFIRSVQDKKKVWMAQYREAHRRLLSLADDEAEVASEFPELSEEDTFAKNAASAHKLKDGSNMDSWIWGFGRLHGMDEVQKADFLIQQEVELLEEEFRCLIRACCMMGTTWTTLASSISSKYAPDQKTLRIAQGSGLDQSSGYRAYAFQKAAMYQKMESVAHEHFAALDGEWPSEDETLSEMVMQLCPVTAVDWEDVCHEAAQAKAAAQAST</sequence>
<organism evidence="2 3">
    <name type="scientific">Cyclocybe aegerita</name>
    <name type="common">Black poplar mushroom</name>
    <name type="synonym">Agrocybe aegerita</name>
    <dbReference type="NCBI Taxonomy" id="1973307"/>
    <lineage>
        <taxon>Eukaryota</taxon>
        <taxon>Fungi</taxon>
        <taxon>Dikarya</taxon>
        <taxon>Basidiomycota</taxon>
        <taxon>Agaricomycotina</taxon>
        <taxon>Agaricomycetes</taxon>
        <taxon>Agaricomycetidae</taxon>
        <taxon>Agaricales</taxon>
        <taxon>Agaricineae</taxon>
        <taxon>Bolbitiaceae</taxon>
        <taxon>Cyclocybe</taxon>
    </lineage>
</organism>
<evidence type="ECO:0000256" key="1">
    <source>
        <dbReference type="SAM" id="MobiDB-lite"/>
    </source>
</evidence>